<dbReference type="Proteomes" id="UP001152836">
    <property type="component" value="Unassembled WGS sequence"/>
</dbReference>
<comment type="caution">
    <text evidence="1">The sequence shown here is derived from an EMBL/GenBank/DDBJ whole genome shotgun (WGS) entry which is preliminary data.</text>
</comment>
<gene>
    <name evidence="1" type="primary">Septin6</name>
    <name evidence="1" type="ORF">PHOROB_LOCUS2060</name>
</gene>
<organism evidence="1 2">
    <name type="scientific">Phodopus roborovskii</name>
    <name type="common">Roborovski's desert hamster</name>
    <name type="synonym">Cricetulus roborovskii</name>
    <dbReference type="NCBI Taxonomy" id="109678"/>
    <lineage>
        <taxon>Eukaryota</taxon>
        <taxon>Metazoa</taxon>
        <taxon>Chordata</taxon>
        <taxon>Craniata</taxon>
        <taxon>Vertebrata</taxon>
        <taxon>Euteleostomi</taxon>
        <taxon>Mammalia</taxon>
        <taxon>Eutheria</taxon>
        <taxon>Euarchontoglires</taxon>
        <taxon>Glires</taxon>
        <taxon>Rodentia</taxon>
        <taxon>Myomorpha</taxon>
        <taxon>Muroidea</taxon>
        <taxon>Cricetidae</taxon>
        <taxon>Cricetinae</taxon>
        <taxon>Phodopus</taxon>
    </lineage>
</organism>
<reference evidence="1" key="1">
    <citation type="submission" date="2022-06" db="EMBL/GenBank/DDBJ databases">
        <authorList>
            <person name="Andreotti S."/>
            <person name="Wyler E."/>
        </authorList>
    </citation>
    <scope>NUCLEOTIDE SEQUENCE</scope>
</reference>
<dbReference type="AlphaFoldDB" id="A0AAU9YTA2"/>
<keyword evidence="2" id="KW-1185">Reference proteome</keyword>
<sequence length="54" mass="6306">MAARTTHRETLLWGYELNLGLHACYTIAQWHVFPALAKMNYLDKRCPFGWHDGT</sequence>
<evidence type="ECO:0000313" key="2">
    <source>
        <dbReference type="Proteomes" id="UP001152836"/>
    </source>
</evidence>
<accession>A0AAU9YTA2</accession>
<evidence type="ECO:0000313" key="1">
    <source>
        <dbReference type="EMBL" id="CAH6778283.1"/>
    </source>
</evidence>
<name>A0AAU9YTA2_PHORO</name>
<protein>
    <submittedName>
        <fullName evidence="1">Septin6 protein</fullName>
    </submittedName>
</protein>
<dbReference type="EMBL" id="CALSGD010000381">
    <property type="protein sequence ID" value="CAH6778283.1"/>
    <property type="molecule type" value="Genomic_DNA"/>
</dbReference>
<proteinExistence type="predicted"/>